<evidence type="ECO:0000313" key="1">
    <source>
        <dbReference type="EMBL" id="KAF1832690.1"/>
    </source>
</evidence>
<accession>A0A6A5K8S7</accession>
<protein>
    <submittedName>
        <fullName evidence="1">Uncharacterized protein</fullName>
    </submittedName>
</protein>
<dbReference type="Proteomes" id="UP000800040">
    <property type="component" value="Unassembled WGS sequence"/>
</dbReference>
<organism evidence="1 2">
    <name type="scientific">Decorospora gaudefroyi</name>
    <dbReference type="NCBI Taxonomy" id="184978"/>
    <lineage>
        <taxon>Eukaryota</taxon>
        <taxon>Fungi</taxon>
        <taxon>Dikarya</taxon>
        <taxon>Ascomycota</taxon>
        <taxon>Pezizomycotina</taxon>
        <taxon>Dothideomycetes</taxon>
        <taxon>Pleosporomycetidae</taxon>
        <taxon>Pleosporales</taxon>
        <taxon>Pleosporineae</taxon>
        <taxon>Pleosporaceae</taxon>
        <taxon>Decorospora</taxon>
    </lineage>
</organism>
<proteinExistence type="predicted"/>
<evidence type="ECO:0000313" key="2">
    <source>
        <dbReference type="Proteomes" id="UP000800040"/>
    </source>
</evidence>
<keyword evidence="2" id="KW-1185">Reference proteome</keyword>
<gene>
    <name evidence="1" type="ORF">BDW02DRAFT_581033</name>
</gene>
<dbReference type="AlphaFoldDB" id="A0A6A5K8S7"/>
<dbReference type="OrthoDB" id="10315416at2759"/>
<sequence length="191" mass="21971">MPFYLGDYNGDYTKTEPIQLMQNFHERILAKREEWIQAHNDHQPASAVEKIEQEAGQLRIQFMNELVDYIARKGETRIHTQRGGDKLSEMRREMRLGRSQSVRAGHSDQRHTHVYTSDTTGETQYTVTGGSHGDAGVTMYKVYCGPLRCGTLNRDTGRCMHGNRTIVLCEPPPGWNDEAGWEQGRNWFQIE</sequence>
<name>A0A6A5K8S7_9PLEO</name>
<dbReference type="EMBL" id="ML975333">
    <property type="protein sequence ID" value="KAF1832690.1"/>
    <property type="molecule type" value="Genomic_DNA"/>
</dbReference>
<reference evidence="1" key="1">
    <citation type="submission" date="2020-01" db="EMBL/GenBank/DDBJ databases">
        <authorList>
            <consortium name="DOE Joint Genome Institute"/>
            <person name="Haridas S."/>
            <person name="Albert R."/>
            <person name="Binder M."/>
            <person name="Bloem J."/>
            <person name="Labutti K."/>
            <person name="Salamov A."/>
            <person name="Andreopoulos B."/>
            <person name="Baker S.E."/>
            <person name="Barry K."/>
            <person name="Bills G."/>
            <person name="Bluhm B.H."/>
            <person name="Cannon C."/>
            <person name="Castanera R."/>
            <person name="Culley D.E."/>
            <person name="Daum C."/>
            <person name="Ezra D."/>
            <person name="Gonzalez J.B."/>
            <person name="Henrissat B."/>
            <person name="Kuo A."/>
            <person name="Liang C."/>
            <person name="Lipzen A."/>
            <person name="Lutzoni F."/>
            <person name="Magnuson J."/>
            <person name="Mondo S."/>
            <person name="Nolan M."/>
            <person name="Ohm R."/>
            <person name="Pangilinan J."/>
            <person name="Park H.-J."/>
            <person name="Ramirez L."/>
            <person name="Alfaro M."/>
            <person name="Sun H."/>
            <person name="Tritt A."/>
            <person name="Yoshinaga Y."/>
            <person name="Zwiers L.-H."/>
            <person name="Turgeon B.G."/>
            <person name="Goodwin S.B."/>
            <person name="Spatafora J.W."/>
            <person name="Crous P.W."/>
            <person name="Grigoriev I.V."/>
        </authorList>
    </citation>
    <scope>NUCLEOTIDE SEQUENCE</scope>
    <source>
        <strain evidence="1">P77</strain>
    </source>
</reference>